<dbReference type="AlphaFoldDB" id="A0A0K1W1E2"/>
<evidence type="ECO:0000256" key="4">
    <source>
        <dbReference type="ARBA" id="ARBA00022643"/>
    </source>
</evidence>
<dbReference type="GO" id="GO:0005524">
    <property type="term" value="F:ATP binding"/>
    <property type="evidence" value="ECO:0007669"/>
    <property type="project" value="UniProtKB-KW"/>
</dbReference>
<dbReference type="KEGG" id="sll:SLITO_v1c03470"/>
<evidence type="ECO:0000256" key="1">
    <source>
        <dbReference type="ARBA" id="ARBA00004726"/>
    </source>
</evidence>
<proteinExistence type="predicted"/>
<keyword evidence="6 13" id="KW-0548">Nucleotidyltransferase</keyword>
<evidence type="ECO:0000256" key="9">
    <source>
        <dbReference type="ARBA" id="ARBA00022840"/>
    </source>
</evidence>
<evidence type="ECO:0000313" key="13">
    <source>
        <dbReference type="EMBL" id="AKX34001.1"/>
    </source>
</evidence>
<name>A0A0K1W1E2_9MOLU</name>
<dbReference type="InterPro" id="IPR015864">
    <property type="entry name" value="FAD_synthase"/>
</dbReference>
<keyword evidence="8" id="KW-0274">FAD</keyword>
<dbReference type="UniPathway" id="UPA00277">
    <property type="reaction ID" value="UER00407"/>
</dbReference>
<dbReference type="EMBL" id="CP012357">
    <property type="protein sequence ID" value="AKX34001.1"/>
    <property type="molecule type" value="Genomic_DNA"/>
</dbReference>
<dbReference type="GO" id="GO:0009231">
    <property type="term" value="P:riboflavin biosynthetic process"/>
    <property type="evidence" value="ECO:0007669"/>
    <property type="project" value="InterPro"/>
</dbReference>
<dbReference type="OrthoDB" id="9803667at2"/>
<keyword evidence="5 13" id="KW-0808">Transferase</keyword>
<feature type="transmembrane region" description="Helical" evidence="11">
    <location>
        <begin position="228"/>
        <end position="250"/>
    </location>
</feature>
<evidence type="ECO:0000313" key="14">
    <source>
        <dbReference type="Proteomes" id="UP000067476"/>
    </source>
</evidence>
<dbReference type="GO" id="GO:0003919">
    <property type="term" value="F:FMN adenylyltransferase activity"/>
    <property type="evidence" value="ECO:0007669"/>
    <property type="project" value="UniProtKB-EC"/>
</dbReference>
<protein>
    <recommendedName>
        <fullName evidence="2">FAD synthase</fullName>
        <ecNumber evidence="2">2.7.7.2</ecNumber>
    </recommendedName>
</protein>
<gene>
    <name evidence="13" type="primary">ribC</name>
    <name evidence="13" type="ORF">SLITO_v1c03470</name>
</gene>
<evidence type="ECO:0000256" key="10">
    <source>
        <dbReference type="ARBA" id="ARBA00049494"/>
    </source>
</evidence>
<accession>A0A0K1W1E2</accession>
<keyword evidence="13" id="KW-0418">Kinase</keyword>
<keyword evidence="7" id="KW-0547">Nucleotide-binding</keyword>
<keyword evidence="4" id="KW-0288">FMN</keyword>
<sequence length="272" mass="32554">MIKIETDFNVKDDLSILNKNYVACIGFFDGIHKYHKKIILKTKKLAKKFNYGWTIITFSKKISNFILNRDEYLYKSHIRYDFFEKEYNPDFLIEIQVNKKTILVDKDEFCNFLFNILHIRKIVIGEDFKFGHNKKGSIDDLNNFFGKNNIFVYKRNKKVSSSLIKDYLKKGCIRKINKILGDKFRITITYVKKTNKYFISSTSIKIKDGWYLILINNIKTKVFLKNNYILNQNATLVAFFYFLINIYIIWYNKKVFLHCLDQTLKSLLCIYI</sequence>
<dbReference type="PATRIC" id="fig|216942.3.peg.350"/>
<evidence type="ECO:0000256" key="6">
    <source>
        <dbReference type="ARBA" id="ARBA00022695"/>
    </source>
</evidence>
<keyword evidence="9" id="KW-0067">ATP-binding</keyword>
<dbReference type="InterPro" id="IPR014729">
    <property type="entry name" value="Rossmann-like_a/b/a_fold"/>
</dbReference>
<dbReference type="SUPFAM" id="SSF52374">
    <property type="entry name" value="Nucleotidylyl transferase"/>
    <property type="match status" value="1"/>
</dbReference>
<dbReference type="Proteomes" id="UP000067476">
    <property type="component" value="Chromosome"/>
</dbReference>
<dbReference type="EC" id="2.7.7.2" evidence="2"/>
<dbReference type="Gene3D" id="3.40.50.620">
    <property type="entry name" value="HUPs"/>
    <property type="match status" value="1"/>
</dbReference>
<keyword evidence="3" id="KW-0285">Flavoprotein</keyword>
<reference evidence="13 14" key="1">
    <citation type="journal article" date="2015" name="Genome Announc.">
        <title>Complete Genome Sequence of Spiroplasma litorale TN-1T (DSM 21781), a Bacterium Isolated from a Green-Eyed Horsefly (Tabanus nigrovittatus).</title>
        <authorList>
            <person name="Lo W.S."/>
            <person name="Lai Y.C."/>
            <person name="Lien Y.W."/>
            <person name="Wang T.H."/>
            <person name="Kuo C.H."/>
        </authorList>
    </citation>
    <scope>NUCLEOTIDE SEQUENCE [LARGE SCALE GENOMIC DNA]</scope>
    <source>
        <strain evidence="13 14">TN-1</strain>
    </source>
</reference>
<evidence type="ECO:0000256" key="2">
    <source>
        <dbReference type="ARBA" id="ARBA00012393"/>
    </source>
</evidence>
<evidence type="ECO:0000256" key="3">
    <source>
        <dbReference type="ARBA" id="ARBA00022630"/>
    </source>
</evidence>
<dbReference type="Pfam" id="PF06574">
    <property type="entry name" value="FAD_syn"/>
    <property type="match status" value="1"/>
</dbReference>
<evidence type="ECO:0000256" key="7">
    <source>
        <dbReference type="ARBA" id="ARBA00022741"/>
    </source>
</evidence>
<dbReference type="RefSeq" id="WP_075058096.1">
    <property type="nucleotide sequence ID" value="NZ_CP012357.1"/>
</dbReference>
<keyword evidence="11" id="KW-0472">Membrane</keyword>
<evidence type="ECO:0000256" key="5">
    <source>
        <dbReference type="ARBA" id="ARBA00022679"/>
    </source>
</evidence>
<keyword evidence="11" id="KW-0812">Transmembrane</keyword>
<evidence type="ECO:0000256" key="11">
    <source>
        <dbReference type="SAM" id="Phobius"/>
    </source>
</evidence>
<evidence type="ECO:0000259" key="12">
    <source>
        <dbReference type="Pfam" id="PF06574"/>
    </source>
</evidence>
<evidence type="ECO:0000256" key="8">
    <source>
        <dbReference type="ARBA" id="ARBA00022827"/>
    </source>
</evidence>
<dbReference type="STRING" id="216942.SLITO_v1c03470"/>
<dbReference type="GO" id="GO:0006747">
    <property type="term" value="P:FAD biosynthetic process"/>
    <property type="evidence" value="ECO:0007669"/>
    <property type="project" value="UniProtKB-UniPathway"/>
</dbReference>
<keyword evidence="14" id="KW-1185">Reference proteome</keyword>
<comment type="pathway">
    <text evidence="1">Cofactor biosynthesis; FAD biosynthesis; FAD from FMN: step 1/1.</text>
</comment>
<dbReference type="GO" id="GO:0016301">
    <property type="term" value="F:kinase activity"/>
    <property type="evidence" value="ECO:0007669"/>
    <property type="project" value="UniProtKB-KW"/>
</dbReference>
<keyword evidence="11" id="KW-1133">Transmembrane helix</keyword>
<feature type="domain" description="FAD synthetase" evidence="12">
    <location>
        <begin position="18"/>
        <end position="154"/>
    </location>
</feature>
<organism evidence="13 14">
    <name type="scientific">Spiroplasma litorale</name>
    <dbReference type="NCBI Taxonomy" id="216942"/>
    <lineage>
        <taxon>Bacteria</taxon>
        <taxon>Bacillati</taxon>
        <taxon>Mycoplasmatota</taxon>
        <taxon>Mollicutes</taxon>
        <taxon>Entomoplasmatales</taxon>
        <taxon>Spiroplasmataceae</taxon>
        <taxon>Spiroplasma</taxon>
    </lineage>
</organism>
<comment type="catalytic activity">
    <reaction evidence="10">
        <text>FMN + ATP + H(+) = FAD + diphosphate</text>
        <dbReference type="Rhea" id="RHEA:17237"/>
        <dbReference type="ChEBI" id="CHEBI:15378"/>
        <dbReference type="ChEBI" id="CHEBI:30616"/>
        <dbReference type="ChEBI" id="CHEBI:33019"/>
        <dbReference type="ChEBI" id="CHEBI:57692"/>
        <dbReference type="ChEBI" id="CHEBI:58210"/>
        <dbReference type="EC" id="2.7.7.2"/>
    </reaction>
</comment>